<dbReference type="GO" id="GO:0005524">
    <property type="term" value="F:ATP binding"/>
    <property type="evidence" value="ECO:0007669"/>
    <property type="project" value="UniProtKB-KW"/>
</dbReference>
<keyword evidence="3 6" id="KW-0067">ATP-binding</keyword>
<evidence type="ECO:0000259" key="8">
    <source>
        <dbReference type="PROSITE" id="PS51903"/>
    </source>
</evidence>
<gene>
    <name evidence="9" type="ORF">U14_02576</name>
</gene>
<evidence type="ECO:0000313" key="10">
    <source>
        <dbReference type="Proteomes" id="UP000030700"/>
    </source>
</evidence>
<dbReference type="GO" id="GO:0034605">
    <property type="term" value="P:cellular response to heat"/>
    <property type="evidence" value="ECO:0007669"/>
    <property type="project" value="TreeGrafter"/>
</dbReference>
<keyword evidence="10" id="KW-1185">Reference proteome</keyword>
<dbReference type="InterPro" id="IPR001943">
    <property type="entry name" value="UVR_dom"/>
</dbReference>
<dbReference type="PROSITE" id="PS51903">
    <property type="entry name" value="CLP_R"/>
    <property type="match status" value="1"/>
</dbReference>
<dbReference type="InterPro" id="IPR027417">
    <property type="entry name" value="P-loop_NTPase"/>
</dbReference>
<evidence type="ECO:0000256" key="2">
    <source>
        <dbReference type="ARBA" id="ARBA00022741"/>
    </source>
</evidence>
<evidence type="ECO:0000259" key="7">
    <source>
        <dbReference type="PROSITE" id="PS50151"/>
    </source>
</evidence>
<dbReference type="AlphaFoldDB" id="A0A081BLR7"/>
<dbReference type="CDD" id="cd00009">
    <property type="entry name" value="AAA"/>
    <property type="match status" value="1"/>
</dbReference>
<dbReference type="Pfam" id="PF10431">
    <property type="entry name" value="ClpB_D2-small"/>
    <property type="match status" value="1"/>
</dbReference>
<dbReference type="PANTHER" id="PTHR11638">
    <property type="entry name" value="ATP-DEPENDENT CLP PROTEASE"/>
    <property type="match status" value="1"/>
</dbReference>
<dbReference type="PROSITE" id="PS00871">
    <property type="entry name" value="CLPAB_2"/>
    <property type="match status" value="1"/>
</dbReference>
<evidence type="ECO:0000256" key="3">
    <source>
        <dbReference type="ARBA" id="ARBA00022840"/>
    </source>
</evidence>
<evidence type="ECO:0000256" key="1">
    <source>
        <dbReference type="ARBA" id="ARBA00022737"/>
    </source>
</evidence>
<dbReference type="InterPro" id="IPR028299">
    <property type="entry name" value="ClpA/B_CS2"/>
</dbReference>
<dbReference type="SMART" id="SM00382">
    <property type="entry name" value="AAA"/>
    <property type="match status" value="2"/>
</dbReference>
<dbReference type="EMBL" id="DF820457">
    <property type="protein sequence ID" value="GAK51333.1"/>
    <property type="molecule type" value="Genomic_DNA"/>
</dbReference>
<dbReference type="Proteomes" id="UP000030700">
    <property type="component" value="Unassembled WGS sequence"/>
</dbReference>
<keyword evidence="4 6" id="KW-0143">Chaperone</keyword>
<dbReference type="Pfam" id="PF07724">
    <property type="entry name" value="AAA_2"/>
    <property type="match status" value="1"/>
</dbReference>
<dbReference type="SUPFAM" id="SSF52540">
    <property type="entry name" value="P-loop containing nucleoside triphosphate hydrolases"/>
    <property type="match status" value="2"/>
</dbReference>
<dbReference type="STRING" id="1499966.U14_02576"/>
<dbReference type="Gene3D" id="1.10.1780.10">
    <property type="entry name" value="Clp, N-terminal domain"/>
    <property type="match status" value="1"/>
</dbReference>
<keyword evidence="1 5" id="KW-0677">Repeat</keyword>
<proteinExistence type="inferred from homology"/>
<dbReference type="Gene3D" id="1.10.8.60">
    <property type="match status" value="2"/>
</dbReference>
<dbReference type="SUPFAM" id="SSF81923">
    <property type="entry name" value="Double Clp-N motif"/>
    <property type="match status" value="1"/>
</dbReference>
<dbReference type="PROSITE" id="PS50151">
    <property type="entry name" value="UVR"/>
    <property type="match status" value="1"/>
</dbReference>
<dbReference type="SMART" id="SM01086">
    <property type="entry name" value="ClpB_D2-small"/>
    <property type="match status" value="1"/>
</dbReference>
<dbReference type="GO" id="GO:0016887">
    <property type="term" value="F:ATP hydrolysis activity"/>
    <property type="evidence" value="ECO:0007669"/>
    <property type="project" value="InterPro"/>
</dbReference>
<evidence type="ECO:0000313" key="9">
    <source>
        <dbReference type="EMBL" id="GAK51333.1"/>
    </source>
</evidence>
<dbReference type="CDD" id="cd19499">
    <property type="entry name" value="RecA-like_ClpB_Hsp104-like"/>
    <property type="match status" value="1"/>
</dbReference>
<dbReference type="PRINTS" id="PR00300">
    <property type="entry name" value="CLPPROTEASEA"/>
</dbReference>
<dbReference type="InterPro" id="IPR019489">
    <property type="entry name" value="Clp_ATPase_C"/>
</dbReference>
<dbReference type="Gene3D" id="4.10.860.10">
    <property type="entry name" value="UVR domain"/>
    <property type="match status" value="1"/>
</dbReference>
<dbReference type="PROSITE" id="PS00870">
    <property type="entry name" value="CLPAB_1"/>
    <property type="match status" value="1"/>
</dbReference>
<dbReference type="FunFam" id="3.40.50.300:FF:000010">
    <property type="entry name" value="Chaperone clpB 1, putative"/>
    <property type="match status" value="1"/>
</dbReference>
<dbReference type="Pfam" id="PF00004">
    <property type="entry name" value="AAA"/>
    <property type="match status" value="1"/>
</dbReference>
<dbReference type="InterPro" id="IPR001270">
    <property type="entry name" value="ClpA/B"/>
</dbReference>
<comment type="similarity">
    <text evidence="6">Belongs to the ClpA/ClpB family.</text>
</comment>
<dbReference type="PANTHER" id="PTHR11638:SF18">
    <property type="entry name" value="HEAT SHOCK PROTEIN 104"/>
    <property type="match status" value="1"/>
</dbReference>
<reference evidence="9" key="1">
    <citation type="journal article" date="2015" name="PeerJ">
        <title>First genomic representation of candidate bacterial phylum KSB3 points to enhanced environmental sensing as a trigger of wastewater bulking.</title>
        <authorList>
            <person name="Sekiguchi Y."/>
            <person name="Ohashi A."/>
            <person name="Parks D.H."/>
            <person name="Yamauchi T."/>
            <person name="Tyson G.W."/>
            <person name="Hugenholtz P."/>
        </authorList>
    </citation>
    <scope>NUCLEOTIDE SEQUENCE [LARGE SCALE GENOMIC DNA]</scope>
</reference>
<dbReference type="InterPro" id="IPR003959">
    <property type="entry name" value="ATPase_AAA_core"/>
</dbReference>
<sequence length="821" mass="93017">MFDRFTERARRTIMTAKEEALRFRHSALDCEHILLGAMHDEKGVGMHALQRLHVDLNDLRADLEYRMPIGTLKSRVTDIPFTPTAKEVLRLALELSRQLGHNYVGTEHLLLGILREDGNLASLMLREYGVTEEALTAQILELLGENRSEKQKKKNESKTLKQFSTDLTQLAAEGKIDPVIGRNAEIGRVIQILSRRTKNNPILLGEPGVGKTAIVEGLAQRIISGDAPEILHDKKVIMLDLASVVAGTMYRGQFEERLKAIMKELVASDRQIIVFIDEIHTLMGAGSASGSLDASSMLKPALSRGEIQCIGATTLDEYRKYVEKDGALARRFQPVHVVPPSVDDTINILQGLRATYENYHHVRIPDTSIRLAVRLAGQYITDRFFPDKAIDVIDEASSLRKLQGYRYPAELMRAEALLKDIAEKKDEAIWAQDFQEASELRDRERIVRKSLETVRNLWQQQQEEETPFVSEEDVAHVVSKWTGIPLTKIEESETAKLLRMEAELHERVIGQEEAIDAVSRAIRRSRTGIKNIKRPVGTFIFLGPTGVGKTELAKALAQYLFGLESALIRIDMSEYMERHAVSRLIGAPPGYIGYDEGGQLTEKVRRNPYSIILFDEIEKAHPDVFNILLQIMDDGQLTDNYGRVVDFKNTIIIMTSNVGAKMLQKQTHLGFRQASAAADYQQMKDLATGELKRVFNPEFLNRIDDIITFHSLTLEHIRQIVDIMIREVNAQLREKNLTVILDDEVKTYLAENGYDQAYGARPLRRLIQSSIEDMLAEEMLSNRLTGYEKIRIILDERGVIGYIPLIPEEIEFEPFMLTEVL</sequence>
<evidence type="ECO:0000256" key="4">
    <source>
        <dbReference type="ARBA" id="ARBA00023186"/>
    </source>
</evidence>
<dbReference type="FunFam" id="3.40.50.300:FF:000025">
    <property type="entry name" value="ATP-dependent Clp protease subunit"/>
    <property type="match status" value="1"/>
</dbReference>
<evidence type="ECO:0000256" key="5">
    <source>
        <dbReference type="PROSITE-ProRule" id="PRU01251"/>
    </source>
</evidence>
<dbReference type="InterPro" id="IPR036628">
    <property type="entry name" value="Clp_N_dom_sf"/>
</dbReference>
<dbReference type="HOGENOM" id="CLU_005070_4_1_0"/>
<organism evidence="9">
    <name type="scientific">Candidatus Moduliflexus flocculans</name>
    <dbReference type="NCBI Taxonomy" id="1499966"/>
    <lineage>
        <taxon>Bacteria</taxon>
        <taxon>Candidatus Moduliflexota</taxon>
        <taxon>Candidatus Moduliflexia</taxon>
        <taxon>Candidatus Moduliflexales</taxon>
        <taxon>Candidatus Moduliflexaceae</taxon>
    </lineage>
</organism>
<feature type="domain" description="Clp R" evidence="8">
    <location>
        <begin position="2"/>
        <end position="145"/>
    </location>
</feature>
<dbReference type="Gene3D" id="3.40.50.300">
    <property type="entry name" value="P-loop containing nucleotide triphosphate hydrolases"/>
    <property type="match status" value="2"/>
</dbReference>
<feature type="domain" description="UVR" evidence="7">
    <location>
        <begin position="415"/>
        <end position="450"/>
    </location>
</feature>
<keyword evidence="2 6" id="KW-0547">Nucleotide-binding</keyword>
<dbReference type="InterPro" id="IPR004176">
    <property type="entry name" value="Clp_R_N"/>
</dbReference>
<evidence type="ECO:0000256" key="6">
    <source>
        <dbReference type="RuleBase" id="RU004432"/>
    </source>
</evidence>
<protein>
    <submittedName>
        <fullName evidence="9">ATPase AAA-2 domain protein</fullName>
    </submittedName>
</protein>
<dbReference type="GO" id="GO:0005737">
    <property type="term" value="C:cytoplasm"/>
    <property type="evidence" value="ECO:0007669"/>
    <property type="project" value="TreeGrafter"/>
</dbReference>
<dbReference type="InterPro" id="IPR018368">
    <property type="entry name" value="ClpA/B_CS1"/>
</dbReference>
<dbReference type="InterPro" id="IPR050130">
    <property type="entry name" value="ClpA_ClpB"/>
</dbReference>
<dbReference type="Pfam" id="PF17871">
    <property type="entry name" value="AAA_lid_9"/>
    <property type="match status" value="1"/>
</dbReference>
<dbReference type="InterPro" id="IPR041546">
    <property type="entry name" value="ClpA/ClpB_AAA_lid"/>
</dbReference>
<dbReference type="Pfam" id="PF02861">
    <property type="entry name" value="Clp_N"/>
    <property type="match status" value="1"/>
</dbReference>
<dbReference type="InterPro" id="IPR003593">
    <property type="entry name" value="AAA+_ATPase"/>
</dbReference>
<accession>A0A081BLR7</accession>
<name>A0A081BLR7_9BACT</name>